<gene>
    <name evidence="3" type="primary">NCAS0A08240</name>
    <name evidence="3" type="ordered locus">NCAS_0A08240</name>
</gene>
<proteinExistence type="predicted"/>
<dbReference type="STRING" id="1064592.G0V7D4"/>
<feature type="region of interest" description="Disordered" evidence="1">
    <location>
        <begin position="26"/>
        <end position="71"/>
    </location>
</feature>
<name>G0V7D4_NAUCA</name>
<dbReference type="RefSeq" id="XP_003673763.1">
    <property type="nucleotide sequence ID" value="XM_003673715.1"/>
</dbReference>
<dbReference type="InterPro" id="IPR038919">
    <property type="entry name" value="STB2/STB2"/>
</dbReference>
<protein>
    <recommendedName>
        <fullName evidence="2">STB6-like N-terminal domain-containing protein</fullName>
    </recommendedName>
</protein>
<dbReference type="GeneID" id="96900861"/>
<keyword evidence="4" id="KW-1185">Reference proteome</keyword>
<evidence type="ECO:0000313" key="3">
    <source>
        <dbReference type="EMBL" id="CCC67382.1"/>
    </source>
</evidence>
<organism evidence="3 4">
    <name type="scientific">Naumovozyma castellii</name>
    <name type="common">Yeast</name>
    <name type="synonym">Saccharomyces castellii</name>
    <dbReference type="NCBI Taxonomy" id="27288"/>
    <lineage>
        <taxon>Eukaryota</taxon>
        <taxon>Fungi</taxon>
        <taxon>Dikarya</taxon>
        <taxon>Ascomycota</taxon>
        <taxon>Saccharomycotina</taxon>
        <taxon>Saccharomycetes</taxon>
        <taxon>Saccharomycetales</taxon>
        <taxon>Saccharomycetaceae</taxon>
        <taxon>Naumovozyma</taxon>
    </lineage>
</organism>
<evidence type="ECO:0000313" key="4">
    <source>
        <dbReference type="Proteomes" id="UP000001640"/>
    </source>
</evidence>
<dbReference type="PANTHER" id="PTHR31011:SF2">
    <property type="entry name" value="PROTEIN STB2-RELATED"/>
    <property type="match status" value="1"/>
</dbReference>
<dbReference type="HOGENOM" id="CLU_010065_0_0_1"/>
<reference key="2">
    <citation type="submission" date="2011-08" db="EMBL/GenBank/DDBJ databases">
        <title>Genome sequence of Naumovozyma castellii.</title>
        <authorList>
            <person name="Gordon J.L."/>
            <person name="Armisen D."/>
            <person name="Proux-Wera E."/>
            <person name="OhEigeartaigh S.S."/>
            <person name="Byrne K.P."/>
            <person name="Wolfe K.H."/>
        </authorList>
    </citation>
    <scope>NUCLEOTIDE SEQUENCE</scope>
    <source>
        <strain>Type strain:CBS 4309</strain>
    </source>
</reference>
<dbReference type="GO" id="GO:0070822">
    <property type="term" value="C:Sin3-type complex"/>
    <property type="evidence" value="ECO:0007669"/>
    <property type="project" value="EnsemblFungi"/>
</dbReference>
<feature type="domain" description="STB6-like N-terminal" evidence="2">
    <location>
        <begin position="95"/>
        <end position="231"/>
    </location>
</feature>
<feature type="compositionally biased region" description="Low complexity" evidence="1">
    <location>
        <begin position="45"/>
        <end position="64"/>
    </location>
</feature>
<accession>G0V7D4</accession>
<evidence type="ECO:0000256" key="1">
    <source>
        <dbReference type="SAM" id="MobiDB-lite"/>
    </source>
</evidence>
<dbReference type="OrthoDB" id="19806at2759"/>
<dbReference type="eggNOG" id="ENOG502QT8Q">
    <property type="taxonomic scope" value="Eukaryota"/>
</dbReference>
<dbReference type="InParanoid" id="G0V7D4"/>
<dbReference type="Pfam" id="PF25995">
    <property type="entry name" value="STB6_N"/>
    <property type="match status" value="1"/>
</dbReference>
<dbReference type="InterPro" id="IPR059025">
    <property type="entry name" value="STB6_N"/>
</dbReference>
<reference evidence="3 4" key="1">
    <citation type="journal article" date="2011" name="Proc. Natl. Acad. Sci. U.S.A.">
        <title>Evolutionary erosion of yeast sex chromosomes by mating-type switching accidents.</title>
        <authorList>
            <person name="Gordon J.L."/>
            <person name="Armisen D."/>
            <person name="Proux-Wera E."/>
            <person name="Oheigeartaigh S.S."/>
            <person name="Byrne K.P."/>
            <person name="Wolfe K.H."/>
        </authorList>
    </citation>
    <scope>NUCLEOTIDE SEQUENCE [LARGE SCALE GENOMIC DNA]</scope>
    <source>
        <strain evidence="4">ATCC 76901 / BCRC 22586 / CBS 4309 / NBRC 1992 / NRRL Y-12630</strain>
    </source>
</reference>
<dbReference type="AlphaFoldDB" id="G0V7D4"/>
<dbReference type="OMA" id="VHGFEIY"/>
<dbReference type="KEGG" id="ncs:NCAS_0A08240"/>
<dbReference type="EMBL" id="HE576752">
    <property type="protein sequence ID" value="CCC67382.1"/>
    <property type="molecule type" value="Genomic_DNA"/>
</dbReference>
<evidence type="ECO:0000259" key="2">
    <source>
        <dbReference type="Pfam" id="PF25995"/>
    </source>
</evidence>
<dbReference type="FunCoup" id="G0V7D4">
    <property type="interactions" value="71"/>
</dbReference>
<dbReference type="Proteomes" id="UP000001640">
    <property type="component" value="Chromosome 1"/>
</dbReference>
<sequence length="890" mass="102545">MSSNYPMNDSTLINQTFSNAYSIPRSYRSRNTNEEVTDGIDDYMTPSSSSSSSSSSKPSTSPSSRTLETSPELLQNINKPTSANTYQRLPVSLSSFIFPDMRALYSLDLDSYMDLTYKEIQLFGYEIYIVEQWTSERKLSTIITSLTGNRQDIVTAVRVVLPSDPKLWPGRFKQYYEELMKFSQPKVMPQGTLFLTNISSMESSLNLLHVECGDLRIVWPVFEINYDLKTLHCAGRSALLLCYPSNASEEKFSQLYKIPIPKRSGPLGILSKENNLLKNEHGNEFTAADLKNNMQQQVGIVHGLRPPALQDVKRGSYPVIELITLIQISLNYFKLRGKNIVKDGLLCNGTKRAIGEWWDNYGKLYLGVEKPRNEATLGPTTVAALISLVLSCYFKLIVENCINSGDPYDENEFLTGIHNFQKKYDLLLHPGRPYLDHRTLEKLFEMSAKFSNRTDIFKFKKLVKSRMQDIVGKGNPIYLSNEILTTDIGTLINNIHGGSLGLLFKGKGRCGKDVNLSPTVDFTVFKFQHGNPSRQLEQHQRDYKEFKQKKKEQLSKKRVLQFDDRIDETMDDTYTVDQNTETADGNLGAKDVLSKFDARLRRVPLSSATISSMFCNYDRSKYLQSACINELYQKEYYRRNSLPLINDHLNDSVNVEQINATSNTTKYKTPLFRCNSSSRIQNVIEKWEIPFDPSAVRMARDIVKIENRLHSQKTEEEKEVAIEKVGEYLEFDDATTSLQQIYQKYVEGAKSFQTKSNDLENKQQMLLREMHELNSLTMKLKYDIRILELRVRDVEDSVNQFDSKLKTMKSFVVKESGTKESSNLREDDKVIFQHCVNNLLNTNTTNYQGSWLSVLSKRFFWEVKQDMLEWYEWLFKNGIYQESLKQEKRI</sequence>
<dbReference type="PANTHER" id="PTHR31011">
    <property type="entry name" value="PROTEIN STB2-RELATED"/>
    <property type="match status" value="1"/>
</dbReference>